<proteinExistence type="predicted"/>
<dbReference type="RefSeq" id="WP_340674747.1">
    <property type="nucleotide sequence ID" value="NZ_JBHTIT010000001.1"/>
</dbReference>
<dbReference type="EMBL" id="JBHTIT010000001">
    <property type="protein sequence ID" value="MFD0949636.1"/>
    <property type="molecule type" value="Genomic_DNA"/>
</dbReference>
<dbReference type="PIRSF" id="PIRSF029548">
    <property type="entry name" value="UCP029548"/>
    <property type="match status" value="1"/>
</dbReference>
<dbReference type="PROSITE" id="PS50801">
    <property type="entry name" value="STAS"/>
    <property type="match status" value="1"/>
</dbReference>
<dbReference type="InterPro" id="IPR002645">
    <property type="entry name" value="STAS_dom"/>
</dbReference>
<organism evidence="2 3">
    <name type="scientific">Paraperlucidibaca wandonensis</name>
    <dbReference type="NCBI Taxonomy" id="1268273"/>
    <lineage>
        <taxon>Bacteria</taxon>
        <taxon>Pseudomonadati</taxon>
        <taxon>Pseudomonadota</taxon>
        <taxon>Gammaproteobacteria</taxon>
        <taxon>Moraxellales</taxon>
        <taxon>Moraxellaceae</taxon>
        <taxon>Paraperlucidibaca</taxon>
    </lineage>
</organism>
<dbReference type="CDD" id="cd07043">
    <property type="entry name" value="STAS_anti-anti-sigma_factors"/>
    <property type="match status" value="1"/>
</dbReference>
<dbReference type="PANTHER" id="PTHR33495:SF2">
    <property type="entry name" value="ANTI-SIGMA FACTOR ANTAGONIST TM_1081-RELATED"/>
    <property type="match status" value="1"/>
</dbReference>
<name>A0ABW3HEE7_9GAMM</name>
<dbReference type="SUPFAM" id="SSF52091">
    <property type="entry name" value="SpoIIaa-like"/>
    <property type="match status" value="1"/>
</dbReference>
<accession>A0ABW3HEE7</accession>
<dbReference type="Gene3D" id="3.30.750.24">
    <property type="entry name" value="STAS domain"/>
    <property type="match status" value="1"/>
</dbReference>
<sequence length="167" mass="18456">MDACKMQYAVLNGTYVLKLVGDVRVPTCTALESFVDQRIKEDEGLRAVLIDLTTTEAIDSTALGLLARIAVILKQRGLGRPVLLCINPDIERILLSMGFDKVFRMLRTSSALSSSLEELPIIGDISEDAVTQQVIDAHRTLMSLNESNTEAFRSLVDALESEKRCRD</sequence>
<keyword evidence="3" id="KW-1185">Reference proteome</keyword>
<evidence type="ECO:0000259" key="1">
    <source>
        <dbReference type="PROSITE" id="PS50801"/>
    </source>
</evidence>
<dbReference type="PANTHER" id="PTHR33495">
    <property type="entry name" value="ANTI-SIGMA FACTOR ANTAGONIST TM_1081-RELATED-RELATED"/>
    <property type="match status" value="1"/>
</dbReference>
<comment type="caution">
    <text evidence="2">The sequence shown here is derived from an EMBL/GenBank/DDBJ whole genome shotgun (WGS) entry which is preliminary data.</text>
</comment>
<feature type="domain" description="STAS" evidence="1">
    <location>
        <begin position="4"/>
        <end position="119"/>
    </location>
</feature>
<dbReference type="Pfam" id="PF01740">
    <property type="entry name" value="STAS"/>
    <property type="match status" value="1"/>
</dbReference>
<reference evidence="3" key="1">
    <citation type="journal article" date="2019" name="Int. J. Syst. Evol. Microbiol.">
        <title>The Global Catalogue of Microorganisms (GCM) 10K type strain sequencing project: providing services to taxonomists for standard genome sequencing and annotation.</title>
        <authorList>
            <consortium name="The Broad Institute Genomics Platform"/>
            <consortium name="The Broad Institute Genome Sequencing Center for Infectious Disease"/>
            <person name="Wu L."/>
            <person name="Ma J."/>
        </authorList>
    </citation>
    <scope>NUCLEOTIDE SEQUENCE [LARGE SCALE GENOMIC DNA]</scope>
    <source>
        <strain evidence="3">CCUG 63419</strain>
    </source>
</reference>
<dbReference type="Proteomes" id="UP001597044">
    <property type="component" value="Unassembled WGS sequence"/>
</dbReference>
<gene>
    <name evidence="2" type="ORF">ACFQ0F_04400</name>
</gene>
<protein>
    <submittedName>
        <fullName evidence="2">STAS domain-containing protein</fullName>
    </submittedName>
</protein>
<dbReference type="InterPro" id="IPR036513">
    <property type="entry name" value="STAS_dom_sf"/>
</dbReference>
<evidence type="ECO:0000313" key="2">
    <source>
        <dbReference type="EMBL" id="MFD0949636.1"/>
    </source>
</evidence>
<dbReference type="InterPro" id="IPR014557">
    <property type="entry name" value="UCP029548_STAS-type"/>
</dbReference>
<evidence type="ECO:0000313" key="3">
    <source>
        <dbReference type="Proteomes" id="UP001597044"/>
    </source>
</evidence>